<evidence type="ECO:0000313" key="1">
    <source>
        <dbReference type="EMBL" id="STZ68031.1"/>
    </source>
</evidence>
<dbReference type="InterPro" id="IPR025591">
    <property type="entry name" value="RloB"/>
</dbReference>
<dbReference type="EMBL" id="UGQW01000002">
    <property type="protein sequence ID" value="STZ68031.1"/>
    <property type="molecule type" value="Genomic_DNA"/>
</dbReference>
<proteinExistence type="predicted"/>
<evidence type="ECO:0008006" key="3">
    <source>
        <dbReference type="Google" id="ProtNLM"/>
    </source>
</evidence>
<dbReference type="AlphaFoldDB" id="A0A378TZ73"/>
<dbReference type="RefSeq" id="WP_074895539.1">
    <property type="nucleotide sequence ID" value="NZ_CP031252.1"/>
</dbReference>
<accession>A0A378TZ73</accession>
<sequence length="212" mass="24366">MAKRKARDLSRKAPKREAYKTILIVCEGEKTEKLYFEDLISTENLSSVNVQVYSGRGSDPKSVVETAIEEKDKQSQHLEFDEVYCVIDRDAHQTFDDAQKLAKEHNINLIVSYPSFEYWYLCHFKYSRAPIVKTDDKSAGDNCVASLNKEWKANFSMNYNKAQQGVYRALLPYIETAIANSRRAFSEAQIDGELNPSTEVHNLVDNLRKIKQ</sequence>
<gene>
    <name evidence="1" type="ORF">NCTC10660_01530</name>
</gene>
<dbReference type="GeneID" id="93352514"/>
<dbReference type="Pfam" id="PF13707">
    <property type="entry name" value="RloB"/>
    <property type="match status" value="1"/>
</dbReference>
<protein>
    <recommendedName>
        <fullName evidence="3">RloB-like protein</fullName>
    </recommendedName>
</protein>
<name>A0A378TZ73_NEIEL</name>
<reference evidence="1 2" key="1">
    <citation type="submission" date="2018-06" db="EMBL/GenBank/DDBJ databases">
        <authorList>
            <consortium name="Pathogen Informatics"/>
            <person name="Doyle S."/>
        </authorList>
    </citation>
    <scope>NUCLEOTIDE SEQUENCE [LARGE SCALE GENOMIC DNA]</scope>
    <source>
        <strain evidence="1 2">NCTC10660</strain>
    </source>
</reference>
<dbReference type="Proteomes" id="UP000254927">
    <property type="component" value="Unassembled WGS sequence"/>
</dbReference>
<organism evidence="1 2">
    <name type="scientific">Neisseria elongata</name>
    <dbReference type="NCBI Taxonomy" id="495"/>
    <lineage>
        <taxon>Bacteria</taxon>
        <taxon>Pseudomonadati</taxon>
        <taxon>Pseudomonadota</taxon>
        <taxon>Betaproteobacteria</taxon>
        <taxon>Neisseriales</taxon>
        <taxon>Neisseriaceae</taxon>
        <taxon>Neisseria</taxon>
    </lineage>
</organism>
<evidence type="ECO:0000313" key="2">
    <source>
        <dbReference type="Proteomes" id="UP000254927"/>
    </source>
</evidence>